<comment type="caution">
    <text evidence="3">The sequence shown here is derived from an EMBL/GenBank/DDBJ whole genome shotgun (WGS) entry which is preliminary data.</text>
</comment>
<accession>A0ABM8VHA3</accession>
<dbReference type="Pfam" id="PF07238">
    <property type="entry name" value="PilZ"/>
    <property type="match status" value="1"/>
</dbReference>
<feature type="domain" description="PilZ" evidence="1">
    <location>
        <begin position="102"/>
        <end position="209"/>
    </location>
</feature>
<name>A0ABM8VHA3_9BACL</name>
<evidence type="ECO:0000313" key="3">
    <source>
        <dbReference type="EMBL" id="CAG7641431.1"/>
    </source>
</evidence>
<evidence type="ECO:0000259" key="2">
    <source>
        <dbReference type="Pfam" id="PF12945"/>
    </source>
</evidence>
<organism evidence="3 4">
    <name type="scientific">Paenibacillus allorhizosphaerae</name>
    <dbReference type="NCBI Taxonomy" id="2849866"/>
    <lineage>
        <taxon>Bacteria</taxon>
        <taxon>Bacillati</taxon>
        <taxon>Bacillota</taxon>
        <taxon>Bacilli</taxon>
        <taxon>Bacillales</taxon>
        <taxon>Paenibacillaceae</taxon>
        <taxon>Paenibacillus</taxon>
    </lineage>
</organism>
<reference evidence="3 4" key="1">
    <citation type="submission" date="2021-06" db="EMBL/GenBank/DDBJ databases">
        <authorList>
            <person name="Criscuolo A."/>
        </authorList>
    </citation>
    <scope>NUCLEOTIDE SEQUENCE [LARGE SCALE GENOMIC DNA]</scope>
    <source>
        <strain evidence="4">CIP 111802</strain>
    </source>
</reference>
<evidence type="ECO:0000259" key="1">
    <source>
        <dbReference type="Pfam" id="PF07238"/>
    </source>
</evidence>
<protein>
    <recommendedName>
        <fullName evidence="5">Glycosyl transferase</fullName>
    </recommendedName>
</protein>
<dbReference type="Pfam" id="PF12945">
    <property type="entry name" value="PilZNR"/>
    <property type="match status" value="1"/>
</dbReference>
<keyword evidence="4" id="KW-1185">Reference proteome</keyword>
<sequence length="217" mass="24753">MLPKINQILYIKINSMDGGESVDEYKTRIADMTDDTIFVEIPVEVNTGISRSLSYGNVLSAYFFDDMEIKNYFISTVIGVSNNIMHLFHITKPAPEAVTKVQRRNFLRVQAELEVAVKHSEQLQFVALTDDIGGGGLSLLCDDYIPLAEQNIVSCWLLVPNKNGQNDHVPFKSEVVRVAPLAPGTQRVMMRFTDISDRDRQKIIQFCFERQFEFRKN</sequence>
<evidence type="ECO:0008006" key="5">
    <source>
        <dbReference type="Google" id="ProtNLM"/>
    </source>
</evidence>
<proteinExistence type="predicted"/>
<dbReference type="RefSeq" id="WP_218099084.1">
    <property type="nucleotide sequence ID" value="NZ_CAJVCE010000007.1"/>
</dbReference>
<dbReference type="EMBL" id="CAJVCE010000007">
    <property type="protein sequence ID" value="CAG7641431.1"/>
    <property type="molecule type" value="Genomic_DNA"/>
</dbReference>
<dbReference type="Proteomes" id="UP000730618">
    <property type="component" value="Unassembled WGS sequence"/>
</dbReference>
<gene>
    <name evidence="3" type="primary">ypfA</name>
    <name evidence="3" type="ORF">PAECIP111802_02740</name>
</gene>
<feature type="domain" description="Type III secretion system flagellar brake protein YcgR PilZN" evidence="2">
    <location>
        <begin position="4"/>
        <end position="93"/>
    </location>
</feature>
<evidence type="ECO:0000313" key="4">
    <source>
        <dbReference type="Proteomes" id="UP000730618"/>
    </source>
</evidence>
<dbReference type="InterPro" id="IPR009875">
    <property type="entry name" value="PilZ_domain"/>
</dbReference>
<dbReference type="InterPro" id="IPR009926">
    <property type="entry name" value="T3SS_YcgR_PilZN"/>
</dbReference>